<dbReference type="InterPro" id="IPR003153">
    <property type="entry name" value="Adaptor_Cbl_N_hlx"/>
</dbReference>
<dbReference type="GO" id="GO:0061630">
    <property type="term" value="F:ubiquitin protein ligase activity"/>
    <property type="evidence" value="ECO:0007669"/>
    <property type="project" value="UniProtKB-EC"/>
</dbReference>
<dbReference type="PROSITE" id="PS51506">
    <property type="entry name" value="CBL_PTB"/>
    <property type="match status" value="1"/>
</dbReference>
<dbReference type="FunFam" id="1.20.930.20:FF:000001">
    <property type="entry name" value="E3 ubiquitin-protein ligase CBL"/>
    <property type="match status" value="1"/>
</dbReference>
<accession>A0A3B4BBQ9</accession>
<comment type="catalytic activity">
    <reaction evidence="1 24">
        <text>S-ubiquitinyl-[E2 ubiquitin-conjugating enzyme]-L-cysteine + [acceptor protein]-L-lysine = [E2 ubiquitin-conjugating enzyme]-L-cysteine + N(6)-ubiquitinyl-[acceptor protein]-L-lysine.</text>
        <dbReference type="EC" id="2.3.2.27"/>
    </reaction>
</comment>
<evidence type="ECO:0000256" key="4">
    <source>
        <dbReference type="ARBA" id="ARBA00004496"/>
    </source>
</evidence>
<protein>
    <recommendedName>
        <fullName evidence="22 24">E3 ubiquitin-protein ligase CBL</fullName>
        <ecNumber evidence="7 24">2.3.2.27</ecNumber>
    </recommendedName>
</protein>
<dbReference type="InterPro" id="IPR014741">
    <property type="entry name" value="Adaptor_Cbl_EF_hand-like"/>
</dbReference>
<dbReference type="SUPFAM" id="SSF47473">
    <property type="entry name" value="EF-hand"/>
    <property type="match status" value="1"/>
</dbReference>
<keyword evidence="20" id="KW-0472">Membrane</keyword>
<dbReference type="FunFam" id="1.10.8.10:FF:000030">
    <property type="entry name" value="E3 ubiquitin-protein ligase CBL"/>
    <property type="match status" value="1"/>
</dbReference>
<dbReference type="InterPro" id="IPR017907">
    <property type="entry name" value="Znf_RING_CS"/>
</dbReference>
<reference evidence="29" key="1">
    <citation type="submission" date="2025-08" db="UniProtKB">
        <authorList>
            <consortium name="Ensembl"/>
        </authorList>
    </citation>
    <scope>IDENTIFICATION</scope>
</reference>
<feature type="compositionally biased region" description="Pro residues" evidence="25">
    <location>
        <begin position="769"/>
        <end position="781"/>
    </location>
</feature>
<dbReference type="InterPro" id="IPR036537">
    <property type="entry name" value="Adaptor_Cbl_N_dom_sf"/>
</dbReference>
<keyword evidence="8" id="KW-1003">Cell membrane</keyword>
<dbReference type="GO" id="GO:0005929">
    <property type="term" value="C:cilium"/>
    <property type="evidence" value="ECO:0007669"/>
    <property type="project" value="UniProtKB-SubCell"/>
</dbReference>
<feature type="domain" description="RING-type" evidence="27">
    <location>
        <begin position="365"/>
        <end position="406"/>
    </location>
</feature>
<evidence type="ECO:0000256" key="13">
    <source>
        <dbReference type="ARBA" id="ARBA00022737"/>
    </source>
</evidence>
<evidence type="ECO:0000259" key="27">
    <source>
        <dbReference type="PROSITE" id="PS50089"/>
    </source>
</evidence>
<dbReference type="PROSITE" id="PS50089">
    <property type="entry name" value="ZF_RING_2"/>
    <property type="match status" value="1"/>
</dbReference>
<dbReference type="InterPro" id="IPR024159">
    <property type="entry name" value="Cbl_PTB"/>
</dbReference>
<dbReference type="GO" id="GO:0007166">
    <property type="term" value="P:cell surface receptor signaling pathway"/>
    <property type="evidence" value="ECO:0007669"/>
    <property type="project" value="InterPro"/>
</dbReference>
<comment type="domain">
    <text evidence="24">The N-terminus is composed of the phosphotyrosine binding (PTB) domain, a short linker region and the RING-type zinc finger. The PTB domain, which is also called TKB (tyrosine kinase binding) domain, is composed of three different subdomains: a four-helix bundle (4H), a calcium-binding EF hand and a divergent SH2 domain.</text>
</comment>
<keyword evidence="30" id="KW-1185">Reference proteome</keyword>
<comment type="pathway">
    <text evidence="6 24">Protein modification; protein ubiquitination.</text>
</comment>
<keyword evidence="10" id="KW-0597">Phosphoprotein</keyword>
<keyword evidence="17 24" id="KW-0106">Calcium</keyword>
<dbReference type="UniPathway" id="UPA00143"/>
<comment type="function">
    <text evidence="24">E3 ubiquitin-protein ligase which accepts ubiquitin from specific E2 ubiquitin-conjugating enzymes, and transfers it to substrates, generally promoting their degradation by the proteasome.</text>
</comment>
<organism evidence="29 30">
    <name type="scientific">Periophthalmus magnuspinnatus</name>
    <dbReference type="NCBI Taxonomy" id="409849"/>
    <lineage>
        <taxon>Eukaryota</taxon>
        <taxon>Metazoa</taxon>
        <taxon>Chordata</taxon>
        <taxon>Craniata</taxon>
        <taxon>Vertebrata</taxon>
        <taxon>Euteleostomi</taxon>
        <taxon>Actinopterygii</taxon>
        <taxon>Neopterygii</taxon>
        <taxon>Teleostei</taxon>
        <taxon>Neoteleostei</taxon>
        <taxon>Acanthomorphata</taxon>
        <taxon>Gobiaria</taxon>
        <taxon>Gobiiformes</taxon>
        <taxon>Gobioidei</taxon>
        <taxon>Gobiidae</taxon>
        <taxon>Oxudercinae</taxon>
        <taxon>Periophthalmus</taxon>
    </lineage>
</organism>
<feature type="compositionally biased region" description="Pro residues" evidence="25">
    <location>
        <begin position="711"/>
        <end position="720"/>
    </location>
</feature>
<feature type="region of interest" description="Disordered" evidence="25">
    <location>
        <begin position="416"/>
        <end position="453"/>
    </location>
</feature>
<evidence type="ECO:0000256" key="16">
    <source>
        <dbReference type="ARBA" id="ARBA00022833"/>
    </source>
</evidence>
<evidence type="ECO:0000256" key="20">
    <source>
        <dbReference type="ARBA" id="ARBA00023136"/>
    </source>
</evidence>
<keyword evidence="21" id="KW-0966">Cell projection</keyword>
<evidence type="ECO:0000256" key="14">
    <source>
        <dbReference type="ARBA" id="ARBA00022771"/>
    </source>
</evidence>
<dbReference type="GO" id="GO:0046875">
    <property type="term" value="F:ephrin receptor binding"/>
    <property type="evidence" value="ECO:0007669"/>
    <property type="project" value="UniProtKB-ARBA"/>
</dbReference>
<dbReference type="PANTHER" id="PTHR23007">
    <property type="entry name" value="CBL"/>
    <property type="match status" value="1"/>
</dbReference>
<dbReference type="InterPro" id="IPR011992">
    <property type="entry name" value="EF-hand-dom_pair"/>
</dbReference>
<keyword evidence="12 24" id="KW-0479">Metal-binding</keyword>
<keyword evidence="14 23" id="KW-0863">Zinc-finger</keyword>
<name>A0A3B4BBQ9_9GOBI</name>
<dbReference type="GO" id="GO:1902531">
    <property type="term" value="P:regulation of intracellular signal transduction"/>
    <property type="evidence" value="ECO:0007669"/>
    <property type="project" value="UniProtKB-ARBA"/>
</dbReference>
<evidence type="ECO:0000256" key="19">
    <source>
        <dbReference type="ARBA" id="ARBA00023034"/>
    </source>
</evidence>
<dbReference type="GO" id="GO:0005509">
    <property type="term" value="F:calcium ion binding"/>
    <property type="evidence" value="ECO:0007669"/>
    <property type="project" value="UniProtKB-UniRule"/>
</dbReference>
<dbReference type="GO" id="GO:0030971">
    <property type="term" value="F:receptor tyrosine kinase binding"/>
    <property type="evidence" value="ECO:0007669"/>
    <property type="project" value="TreeGrafter"/>
</dbReference>
<dbReference type="GO" id="GO:0016567">
    <property type="term" value="P:protein ubiquitination"/>
    <property type="evidence" value="ECO:0007669"/>
    <property type="project" value="UniProtKB-UniPathway"/>
</dbReference>
<dbReference type="CDD" id="cd16708">
    <property type="entry name" value="RING-HC_Cbl"/>
    <property type="match status" value="1"/>
</dbReference>
<dbReference type="SUPFAM" id="SSF57850">
    <property type="entry name" value="RING/U-box"/>
    <property type="match status" value="1"/>
</dbReference>
<evidence type="ECO:0000256" key="10">
    <source>
        <dbReference type="ARBA" id="ARBA00022553"/>
    </source>
</evidence>
<feature type="compositionally biased region" description="Pro residues" evidence="25">
    <location>
        <begin position="481"/>
        <end position="497"/>
    </location>
</feature>
<feature type="domain" description="Cbl-PTB" evidence="28">
    <location>
        <begin position="31"/>
        <end position="335"/>
    </location>
</feature>
<feature type="domain" description="UBA" evidence="26">
    <location>
        <begin position="795"/>
        <end position="838"/>
    </location>
</feature>
<dbReference type="InterPro" id="IPR014742">
    <property type="entry name" value="Adaptor_Cbl_SH2-like"/>
</dbReference>
<feature type="compositionally biased region" description="Pro residues" evidence="25">
    <location>
        <begin position="520"/>
        <end position="535"/>
    </location>
</feature>
<dbReference type="CDD" id="cd09920">
    <property type="entry name" value="SH2_Cbl-b_TKB"/>
    <property type="match status" value="1"/>
</dbReference>
<evidence type="ECO:0000256" key="7">
    <source>
        <dbReference type="ARBA" id="ARBA00012483"/>
    </source>
</evidence>
<dbReference type="PROSITE" id="PS50030">
    <property type="entry name" value="UBA"/>
    <property type="match status" value="1"/>
</dbReference>
<dbReference type="InterPro" id="IPR024162">
    <property type="entry name" value="Adaptor_Cbl"/>
</dbReference>
<dbReference type="PANTHER" id="PTHR23007:SF5">
    <property type="entry name" value="E3 UBIQUITIN-PROTEIN LIGASE CBL"/>
    <property type="match status" value="1"/>
</dbReference>
<keyword evidence="15 24" id="KW-0833">Ubl conjugation pathway</keyword>
<dbReference type="GO" id="GO:0005794">
    <property type="term" value="C:Golgi apparatus"/>
    <property type="evidence" value="ECO:0007669"/>
    <property type="project" value="UniProtKB-SubCell"/>
</dbReference>
<evidence type="ECO:0000313" key="29">
    <source>
        <dbReference type="Ensembl" id="ENSPMGP00000026360.1"/>
    </source>
</evidence>
<dbReference type="FunFam" id="1.10.238.10:FF:000022">
    <property type="entry name" value="E3 ubiquitin-protein ligase CBL"/>
    <property type="match status" value="1"/>
</dbReference>
<dbReference type="InterPro" id="IPR001841">
    <property type="entry name" value="Znf_RING"/>
</dbReference>
<dbReference type="FunFam" id="3.30.40.10:FF:000015">
    <property type="entry name" value="E3 ubiquitin-protein ligase CBL"/>
    <property type="match status" value="1"/>
</dbReference>
<reference evidence="29" key="2">
    <citation type="submission" date="2025-09" db="UniProtKB">
        <authorList>
            <consortium name="Ensembl"/>
        </authorList>
    </citation>
    <scope>IDENTIFICATION</scope>
</reference>
<dbReference type="Pfam" id="PF13920">
    <property type="entry name" value="zf-C3HC4_3"/>
    <property type="match status" value="1"/>
</dbReference>
<dbReference type="SUPFAM" id="SSF47668">
    <property type="entry name" value="N-terminal domain of cbl (N-cbl)"/>
    <property type="match status" value="1"/>
</dbReference>
<evidence type="ECO:0000256" key="21">
    <source>
        <dbReference type="ARBA" id="ARBA00023273"/>
    </source>
</evidence>
<keyword evidence="9" id="KW-0963">Cytoplasm</keyword>
<dbReference type="Pfam" id="PF02761">
    <property type="entry name" value="Cbl_N2"/>
    <property type="match status" value="1"/>
</dbReference>
<dbReference type="GO" id="GO:0045121">
    <property type="term" value="C:membrane raft"/>
    <property type="evidence" value="ECO:0007669"/>
    <property type="project" value="TreeGrafter"/>
</dbReference>
<dbReference type="STRING" id="409849.ENSPMGP00000026360"/>
<evidence type="ECO:0000256" key="5">
    <source>
        <dbReference type="ARBA" id="ARBA00004555"/>
    </source>
</evidence>
<dbReference type="Gene3D" id="1.20.930.20">
    <property type="entry name" value="Adaptor protein Cbl, N-terminal domain"/>
    <property type="match status" value="1"/>
</dbReference>
<evidence type="ECO:0000256" key="1">
    <source>
        <dbReference type="ARBA" id="ARBA00000900"/>
    </source>
</evidence>
<dbReference type="GO" id="GO:0001784">
    <property type="term" value="F:phosphotyrosine residue binding"/>
    <property type="evidence" value="ECO:0007669"/>
    <property type="project" value="UniProtKB-UniRule"/>
</dbReference>
<dbReference type="InterPro" id="IPR013083">
    <property type="entry name" value="Znf_RING/FYVE/PHD"/>
</dbReference>
<dbReference type="Ensembl" id="ENSPMGT00000028073.1">
    <property type="protein sequence ID" value="ENSPMGP00000026360.1"/>
    <property type="gene ID" value="ENSPMGG00000021266.1"/>
</dbReference>
<dbReference type="FunFam" id="3.30.505.10:FF:000154">
    <property type="entry name" value="E3 ubiquitin-protein ligase CBL"/>
    <property type="match status" value="1"/>
</dbReference>
<evidence type="ECO:0000256" key="24">
    <source>
        <dbReference type="RuleBase" id="RU367001"/>
    </source>
</evidence>
<dbReference type="InterPro" id="IPR036860">
    <property type="entry name" value="SH2_dom_sf"/>
</dbReference>
<dbReference type="Gene3D" id="3.30.40.10">
    <property type="entry name" value="Zinc/RING finger domain, C3HC4 (zinc finger)"/>
    <property type="match status" value="1"/>
</dbReference>
<feature type="region of interest" description="Disordered" evidence="25">
    <location>
        <begin position="467"/>
        <end position="633"/>
    </location>
</feature>
<evidence type="ECO:0000256" key="23">
    <source>
        <dbReference type="PROSITE-ProRule" id="PRU00175"/>
    </source>
</evidence>
<dbReference type="Pfam" id="PF02262">
    <property type="entry name" value="Cbl_N"/>
    <property type="match status" value="1"/>
</dbReference>
<evidence type="ECO:0000259" key="26">
    <source>
        <dbReference type="PROSITE" id="PS50030"/>
    </source>
</evidence>
<dbReference type="GO" id="GO:0005829">
    <property type="term" value="C:cytosol"/>
    <property type="evidence" value="ECO:0007669"/>
    <property type="project" value="UniProtKB-ARBA"/>
</dbReference>
<dbReference type="SMART" id="SM00165">
    <property type="entry name" value="UBA"/>
    <property type="match status" value="1"/>
</dbReference>
<evidence type="ECO:0000256" key="22">
    <source>
        <dbReference type="ARBA" id="ARBA00067639"/>
    </source>
</evidence>
<dbReference type="Gene3D" id="3.30.505.10">
    <property type="entry name" value="SH2 domain"/>
    <property type="match status" value="1"/>
</dbReference>
<dbReference type="GO" id="GO:0017124">
    <property type="term" value="F:SH3 domain binding"/>
    <property type="evidence" value="ECO:0007669"/>
    <property type="project" value="UniProtKB-ARBA"/>
</dbReference>
<keyword evidence="11 24" id="KW-0808">Transferase</keyword>
<feature type="compositionally biased region" description="Polar residues" evidence="25">
    <location>
        <begin position="501"/>
        <end position="511"/>
    </location>
</feature>
<dbReference type="Gene3D" id="1.10.8.10">
    <property type="entry name" value="DNA helicase RuvA subunit, C-terminal domain"/>
    <property type="match status" value="1"/>
</dbReference>
<keyword evidence="16 24" id="KW-0862">Zinc</keyword>
<evidence type="ECO:0000259" key="28">
    <source>
        <dbReference type="PROSITE" id="PS51506"/>
    </source>
</evidence>
<dbReference type="Pfam" id="PF02762">
    <property type="entry name" value="Cbl_N3"/>
    <property type="match status" value="1"/>
</dbReference>
<evidence type="ECO:0000313" key="30">
    <source>
        <dbReference type="Proteomes" id="UP000261520"/>
    </source>
</evidence>
<comment type="subcellular location">
    <subcellularLocation>
        <location evidence="3">Cell membrane</location>
    </subcellularLocation>
    <subcellularLocation>
        <location evidence="2">Cell projection</location>
        <location evidence="2">Cilium</location>
    </subcellularLocation>
    <subcellularLocation>
        <location evidence="4">Cytoplasm</location>
    </subcellularLocation>
    <subcellularLocation>
        <location evidence="5">Golgi apparatus</location>
    </subcellularLocation>
</comment>
<dbReference type="Proteomes" id="UP000261520">
    <property type="component" value="Unplaced"/>
</dbReference>
<dbReference type="PROSITE" id="PS00518">
    <property type="entry name" value="ZF_RING_1"/>
    <property type="match status" value="1"/>
</dbReference>
<evidence type="ECO:0000256" key="9">
    <source>
        <dbReference type="ARBA" id="ARBA00022490"/>
    </source>
</evidence>
<dbReference type="SUPFAM" id="SSF46934">
    <property type="entry name" value="UBA-like"/>
    <property type="match status" value="1"/>
</dbReference>
<evidence type="ECO:0000256" key="25">
    <source>
        <dbReference type="SAM" id="MobiDB-lite"/>
    </source>
</evidence>
<evidence type="ECO:0000256" key="8">
    <source>
        <dbReference type="ARBA" id="ARBA00022475"/>
    </source>
</evidence>
<dbReference type="Gene3D" id="1.10.238.10">
    <property type="entry name" value="EF-hand"/>
    <property type="match status" value="1"/>
</dbReference>
<dbReference type="GO" id="GO:0005886">
    <property type="term" value="C:plasma membrane"/>
    <property type="evidence" value="ECO:0007669"/>
    <property type="project" value="UniProtKB-SubCell"/>
</dbReference>
<dbReference type="AlphaFoldDB" id="A0A3B4BBQ9"/>
<evidence type="ECO:0000256" key="12">
    <source>
        <dbReference type="ARBA" id="ARBA00022723"/>
    </source>
</evidence>
<evidence type="ECO:0000256" key="3">
    <source>
        <dbReference type="ARBA" id="ARBA00004236"/>
    </source>
</evidence>
<dbReference type="EC" id="2.3.2.27" evidence="7 24"/>
<dbReference type="InterPro" id="IPR009060">
    <property type="entry name" value="UBA-like_sf"/>
</dbReference>
<sequence length="849" mass="93839">MAGNLKKGGGIIGMMKDAFQPHHHHLHSHHQPGAVDKKTVEKCWKLMDKVVRLCQNPKLALKNSPPYILDLLPDTYQHLRTILSRYEGKMETLGDNEYFRVFMENLTKKTKQTISLFKEGKERMYEENSQPRRNLTKLSLIFSHMLAELKAIFPNGLFQGDNFRITKADAAEFWRRAFGDKTIVPWKVFRQSLHEFHPISSGLEAMALKSTIDLTCNDYISVFEFDIFTRLFQPWSSLLRNWNSLAVTHPGYMAFLTYDEVKARLQKFIHKPGSYIFRLSCTRLGQWAIGYVTADGNILQTIPHNKPLFQALIDGFREGFYLFPDGRTQNPDLTGLCEPSPQDHIKVTQEQYELYCEMGSTFQLCKICAENDKDVKIEPCGHLMCTSCLTAWQESEGQGTGCPFCRCEIKGTEPIVVDPFDPKDNSGGCGRGTYGAEGAPSPSYDDDDDDRLEDPHLMMSKLACSKVERPPSPMSVAPQSSLPPVPPRLDLLPPRPSNSPGASSPGVTSKAASLHKDKPLPLPPALRDLPPPPPPDRPHAGGTAADVRLQRRPLPCTPGEAPRDKLPPTPPNRPMTDWNSRPVPKAPTSSALGGDLRAGARELSNRHSLPLALPSSLDTRSDSPKNNSSPCLDHQLVRNLAAIVGQDYDNPKVKPSVSANAIYALASRPSPVLKPLSADETRDNGEESEYMIPSSRPVLPPITTPSAAESPPVPRPPQPVPQTQAATLNSRYKNSNVSFLCSAFTEPVEAPERPPKPLPRRINSERRPSPVPPLPSVPPVPLVSGSSNSSATGGEANPQISSEIELLMSQGYSYQDIQKALMIAQNNVEMAKNILREFVSIPSTAHVLT</sequence>
<keyword evidence="13" id="KW-0677">Repeat</keyword>
<feature type="region of interest" description="Disordered" evidence="25">
    <location>
        <begin position="672"/>
        <end position="723"/>
    </location>
</feature>
<dbReference type="Pfam" id="PF00627">
    <property type="entry name" value="UBA"/>
    <property type="match status" value="1"/>
</dbReference>
<evidence type="ECO:0000256" key="18">
    <source>
        <dbReference type="ARBA" id="ARBA00022843"/>
    </source>
</evidence>
<dbReference type="GO" id="GO:0008270">
    <property type="term" value="F:zinc ion binding"/>
    <property type="evidence" value="ECO:0007669"/>
    <property type="project" value="UniProtKB-KW"/>
</dbReference>
<proteinExistence type="predicted"/>
<dbReference type="CDD" id="cd14393">
    <property type="entry name" value="UBA_c-Cbl"/>
    <property type="match status" value="1"/>
</dbReference>
<evidence type="ECO:0000256" key="15">
    <source>
        <dbReference type="ARBA" id="ARBA00022786"/>
    </source>
</evidence>
<evidence type="ECO:0000256" key="11">
    <source>
        <dbReference type="ARBA" id="ARBA00022679"/>
    </source>
</evidence>
<dbReference type="SMART" id="SM00184">
    <property type="entry name" value="RING"/>
    <property type="match status" value="1"/>
</dbReference>
<evidence type="ECO:0000256" key="2">
    <source>
        <dbReference type="ARBA" id="ARBA00004138"/>
    </source>
</evidence>
<dbReference type="SUPFAM" id="SSF55550">
    <property type="entry name" value="SH2 domain"/>
    <property type="match status" value="1"/>
</dbReference>
<evidence type="ECO:0000256" key="17">
    <source>
        <dbReference type="ARBA" id="ARBA00022837"/>
    </source>
</evidence>
<dbReference type="InterPro" id="IPR015940">
    <property type="entry name" value="UBA"/>
</dbReference>
<feature type="region of interest" description="Disordered" evidence="25">
    <location>
        <begin position="746"/>
        <end position="797"/>
    </location>
</feature>
<keyword evidence="19" id="KW-0333">Golgi apparatus</keyword>
<keyword evidence="18" id="KW-0832">Ubl conjugation</keyword>
<dbReference type="GO" id="GO:0042059">
    <property type="term" value="P:negative regulation of epidermal growth factor receptor signaling pathway"/>
    <property type="evidence" value="ECO:0007669"/>
    <property type="project" value="UniProtKB-ARBA"/>
</dbReference>
<dbReference type="GO" id="GO:0006511">
    <property type="term" value="P:ubiquitin-dependent protein catabolic process"/>
    <property type="evidence" value="ECO:0007669"/>
    <property type="project" value="UniProtKB-ARBA"/>
</dbReference>
<evidence type="ECO:0000256" key="6">
    <source>
        <dbReference type="ARBA" id="ARBA00004906"/>
    </source>
</evidence>